<organism evidence="6 7">
    <name type="scientific">bacterium (Candidatus Ratteibacteria) CG_4_10_14_3_um_filter_41_18</name>
    <dbReference type="NCBI Taxonomy" id="2014287"/>
    <lineage>
        <taxon>Bacteria</taxon>
        <taxon>Candidatus Ratteibacteria</taxon>
    </lineage>
</organism>
<dbReference type="CDD" id="cd01424">
    <property type="entry name" value="MGS_CPS_II"/>
    <property type="match status" value="1"/>
</dbReference>
<dbReference type="EMBL" id="PFJK01000124">
    <property type="protein sequence ID" value="PIX77409.1"/>
    <property type="molecule type" value="Genomic_DNA"/>
</dbReference>
<dbReference type="SUPFAM" id="SSF52335">
    <property type="entry name" value="Methylglyoxal synthase-like"/>
    <property type="match status" value="1"/>
</dbReference>
<dbReference type="GO" id="GO:0005737">
    <property type="term" value="C:cytoplasm"/>
    <property type="evidence" value="ECO:0007669"/>
    <property type="project" value="TreeGrafter"/>
</dbReference>
<evidence type="ECO:0000256" key="2">
    <source>
        <dbReference type="ARBA" id="ARBA00022598"/>
    </source>
</evidence>
<keyword evidence="2" id="KW-0436">Ligase</keyword>
<dbReference type="InterPro" id="IPR011607">
    <property type="entry name" value="MGS-like_dom"/>
</dbReference>
<keyword evidence="4" id="KW-0067">ATP-binding</keyword>
<name>A0A2M7M3Z5_9BACT</name>
<accession>A0A2M7M3Z5</accession>
<dbReference type="SMART" id="SM00851">
    <property type="entry name" value="MGS"/>
    <property type="match status" value="1"/>
</dbReference>
<dbReference type="Pfam" id="PF02142">
    <property type="entry name" value="MGS"/>
    <property type="match status" value="1"/>
</dbReference>
<sequence>MRFDIIATDGTAKVLNSNNISCQVVGKIGEGRTELLDLIKNGRIGLIINTPSGARGQSDMKPIRSAAVMHGIPCITTIQGAQAAVNGIESIIKGDFEVKSIQEYTGEKECVRIG</sequence>
<feature type="domain" description="MGS-like" evidence="5">
    <location>
        <begin position="1"/>
        <end position="111"/>
    </location>
</feature>
<dbReference type="InterPro" id="IPR033937">
    <property type="entry name" value="MGS_CPS_CarB"/>
</dbReference>
<evidence type="ECO:0000313" key="6">
    <source>
        <dbReference type="EMBL" id="PIX77409.1"/>
    </source>
</evidence>
<proteinExistence type="predicted"/>
<dbReference type="GO" id="GO:0006541">
    <property type="term" value="P:glutamine metabolic process"/>
    <property type="evidence" value="ECO:0007669"/>
    <property type="project" value="TreeGrafter"/>
</dbReference>
<protein>
    <recommendedName>
        <fullName evidence="1">carbamoyl-phosphate synthase (glutamine-hydrolyzing)</fullName>
        <ecNumber evidence="1">6.3.5.5</ecNumber>
    </recommendedName>
</protein>
<dbReference type="InterPro" id="IPR036914">
    <property type="entry name" value="MGS-like_dom_sf"/>
</dbReference>
<evidence type="ECO:0000313" key="7">
    <source>
        <dbReference type="Proteomes" id="UP000229703"/>
    </source>
</evidence>
<dbReference type="PANTHER" id="PTHR11405:SF53">
    <property type="entry name" value="CARBAMOYL-PHOSPHATE SYNTHASE [AMMONIA], MITOCHONDRIAL"/>
    <property type="match status" value="1"/>
</dbReference>
<dbReference type="Gene3D" id="3.40.50.1380">
    <property type="entry name" value="Methylglyoxal synthase-like domain"/>
    <property type="match status" value="1"/>
</dbReference>
<keyword evidence="3" id="KW-0547">Nucleotide-binding</keyword>
<dbReference type="PANTHER" id="PTHR11405">
    <property type="entry name" value="CARBAMOYLTRANSFERASE FAMILY MEMBER"/>
    <property type="match status" value="1"/>
</dbReference>
<evidence type="ECO:0000259" key="5">
    <source>
        <dbReference type="PROSITE" id="PS51855"/>
    </source>
</evidence>
<reference evidence="7" key="1">
    <citation type="submission" date="2017-09" db="EMBL/GenBank/DDBJ databases">
        <title>Depth-based differentiation of microbial function through sediment-hosted aquifers and enrichment of novel symbionts in the deep terrestrial subsurface.</title>
        <authorList>
            <person name="Probst A.J."/>
            <person name="Ladd B."/>
            <person name="Jarett J.K."/>
            <person name="Geller-Mcgrath D.E."/>
            <person name="Sieber C.M.K."/>
            <person name="Emerson J.B."/>
            <person name="Anantharaman K."/>
            <person name="Thomas B.C."/>
            <person name="Malmstrom R."/>
            <person name="Stieglmeier M."/>
            <person name="Klingl A."/>
            <person name="Woyke T."/>
            <person name="Ryan C.M."/>
            <person name="Banfield J.F."/>
        </authorList>
    </citation>
    <scope>NUCLEOTIDE SEQUENCE [LARGE SCALE GENOMIC DNA]</scope>
</reference>
<comment type="caution">
    <text evidence="6">The sequence shown here is derived from an EMBL/GenBank/DDBJ whole genome shotgun (WGS) entry which is preliminary data.</text>
</comment>
<evidence type="ECO:0000256" key="3">
    <source>
        <dbReference type="ARBA" id="ARBA00022741"/>
    </source>
</evidence>
<dbReference type="EC" id="6.3.5.5" evidence="1"/>
<dbReference type="AlphaFoldDB" id="A0A2M7M3Z5"/>
<dbReference type="Proteomes" id="UP000229703">
    <property type="component" value="Unassembled WGS sequence"/>
</dbReference>
<gene>
    <name evidence="6" type="ORF">COZ37_02795</name>
</gene>
<dbReference type="GO" id="GO:0004088">
    <property type="term" value="F:carbamoyl-phosphate synthase (glutamine-hydrolyzing) activity"/>
    <property type="evidence" value="ECO:0007669"/>
    <property type="project" value="UniProtKB-EC"/>
</dbReference>
<evidence type="ECO:0000256" key="4">
    <source>
        <dbReference type="ARBA" id="ARBA00022840"/>
    </source>
</evidence>
<dbReference type="GO" id="GO:0005524">
    <property type="term" value="F:ATP binding"/>
    <property type="evidence" value="ECO:0007669"/>
    <property type="project" value="UniProtKB-KW"/>
</dbReference>
<evidence type="ECO:0000256" key="1">
    <source>
        <dbReference type="ARBA" id="ARBA00012738"/>
    </source>
</evidence>
<dbReference type="PROSITE" id="PS51855">
    <property type="entry name" value="MGS"/>
    <property type="match status" value="1"/>
</dbReference>